<keyword evidence="4" id="KW-0175">Coiled coil</keyword>
<dbReference type="PANTHER" id="PTHR28263">
    <property type="entry name" value="GOLGI TO ER TRAFFIC PROTEIN 2"/>
    <property type="match status" value="1"/>
</dbReference>
<reference evidence="8 9" key="1">
    <citation type="submission" date="2015-07" db="EMBL/GenBank/DDBJ databases">
        <authorList>
            <person name="Noorani M."/>
        </authorList>
    </citation>
    <scope>NUCLEOTIDE SEQUENCE [LARGE SCALE GENOMIC DNA]</scope>
    <source>
        <strain evidence="8">BBA 69670</strain>
    </source>
</reference>
<evidence type="ECO:0000256" key="6">
    <source>
        <dbReference type="SAM" id="Phobius"/>
    </source>
</evidence>
<feature type="transmembrane region" description="Helical" evidence="6">
    <location>
        <begin position="287"/>
        <end position="307"/>
    </location>
</feature>
<feature type="coiled-coil region" evidence="4">
    <location>
        <begin position="43"/>
        <end position="70"/>
    </location>
</feature>
<sequence length="371" mass="39456">MSDAAKARAEARKKAILSGRTNRLAKLTSTARGEEAAAAFIREAEAQEKAQALAQAQAQAQAESQTQQNELALPGFRDSNLREFVGESTPITSFTPSPGPSREPTPSYVADVSARARDDSGLDSPPPVWTPEQEALLRRIMGGPSGAGSPDPGMTDPLAAMMSMFSAPGGPLSDMLGGMGGANSDGVPSALKNLGLGPAALNSSPMMPPMPQPESRPPGPKPFLVRCLPLLHIIATVSLCIWFIVFGEPAAFASTHWDESTPVSSSIWSRWALLARREPESLGIHPMPFILVFITLQLILHSLSIFYDSTPTEPTGIFGMVVPHLPHPFPSVITQSMKYLKLGGILLDDLSIVIFIFGATVLISSFKASGY</sequence>
<evidence type="ECO:0000256" key="4">
    <source>
        <dbReference type="SAM" id="Coils"/>
    </source>
</evidence>
<organism evidence="8 9">
    <name type="scientific">Rhizoctonia solani</name>
    <dbReference type="NCBI Taxonomy" id="456999"/>
    <lineage>
        <taxon>Eukaryota</taxon>
        <taxon>Fungi</taxon>
        <taxon>Dikarya</taxon>
        <taxon>Basidiomycota</taxon>
        <taxon>Agaricomycotina</taxon>
        <taxon>Agaricomycetes</taxon>
        <taxon>Cantharellales</taxon>
        <taxon>Ceratobasidiaceae</taxon>
        <taxon>Rhizoctonia</taxon>
    </lineage>
</organism>
<dbReference type="InterPro" id="IPR028143">
    <property type="entry name" value="Get2/sif1"/>
</dbReference>
<dbReference type="GO" id="GO:0006890">
    <property type="term" value="P:retrograde vesicle-mediated transport, Golgi to endoplasmic reticulum"/>
    <property type="evidence" value="ECO:0007669"/>
    <property type="project" value="TreeGrafter"/>
</dbReference>
<dbReference type="Proteomes" id="UP000663843">
    <property type="component" value="Unassembled WGS sequence"/>
</dbReference>
<feature type="region of interest" description="Disordered" evidence="5">
    <location>
        <begin position="88"/>
        <end position="108"/>
    </location>
</feature>
<dbReference type="EMBL" id="CYGV01001234">
    <property type="protein sequence ID" value="CUA71384.1"/>
    <property type="molecule type" value="Genomic_DNA"/>
</dbReference>
<feature type="transmembrane region" description="Helical" evidence="6">
    <location>
        <begin position="345"/>
        <end position="366"/>
    </location>
</feature>
<accession>A0A0K6FZ35</accession>
<gene>
    <name evidence="7" type="ORF">RDB_LOCUS197220</name>
    <name evidence="8" type="ORF">RSOLAG22IIIB_04599</name>
</gene>
<keyword evidence="2 6" id="KW-1133">Transmembrane helix</keyword>
<dbReference type="Pfam" id="PF08690">
    <property type="entry name" value="GET2"/>
    <property type="match status" value="1"/>
</dbReference>
<keyword evidence="9" id="KW-1185">Reference proteome</keyword>
<evidence type="ECO:0008006" key="10">
    <source>
        <dbReference type="Google" id="ProtNLM"/>
    </source>
</evidence>
<dbReference type="EMBL" id="CAJMWT010010116">
    <property type="protein sequence ID" value="CAE6541008.1"/>
    <property type="molecule type" value="Genomic_DNA"/>
</dbReference>
<evidence type="ECO:0000256" key="1">
    <source>
        <dbReference type="ARBA" id="ARBA00022692"/>
    </source>
</evidence>
<evidence type="ECO:0000256" key="3">
    <source>
        <dbReference type="ARBA" id="ARBA00023136"/>
    </source>
</evidence>
<evidence type="ECO:0000313" key="7">
    <source>
        <dbReference type="EMBL" id="CAE6541008.1"/>
    </source>
</evidence>
<evidence type="ECO:0000313" key="9">
    <source>
        <dbReference type="Proteomes" id="UP000044841"/>
    </source>
</evidence>
<keyword evidence="1 6" id="KW-0812">Transmembrane</keyword>
<dbReference type="PANTHER" id="PTHR28263:SF1">
    <property type="entry name" value="GOLGI TO ER TRAFFIC PROTEIN 2"/>
    <property type="match status" value="1"/>
</dbReference>
<evidence type="ECO:0000313" key="8">
    <source>
        <dbReference type="EMBL" id="CUA71384.1"/>
    </source>
</evidence>
<keyword evidence="3 6" id="KW-0472">Membrane</keyword>
<dbReference type="OrthoDB" id="590761at2759"/>
<dbReference type="AlphaFoldDB" id="A0A0K6FZ35"/>
<proteinExistence type="predicted"/>
<dbReference type="Proteomes" id="UP000044841">
    <property type="component" value="Unassembled WGS sequence"/>
</dbReference>
<name>A0A0K6FZ35_9AGAM</name>
<protein>
    <recommendedName>
        <fullName evidence="10">Transmembrane protein</fullName>
    </recommendedName>
</protein>
<evidence type="ECO:0000256" key="2">
    <source>
        <dbReference type="ARBA" id="ARBA00022989"/>
    </source>
</evidence>
<reference evidence="7" key="2">
    <citation type="submission" date="2021-01" db="EMBL/GenBank/DDBJ databases">
        <authorList>
            <person name="Kaushik A."/>
        </authorList>
    </citation>
    <scope>NUCLEOTIDE SEQUENCE</scope>
    <source>
        <strain evidence="7">AG2-2IIIB</strain>
    </source>
</reference>
<evidence type="ECO:0000256" key="5">
    <source>
        <dbReference type="SAM" id="MobiDB-lite"/>
    </source>
</evidence>
<feature type="transmembrane region" description="Helical" evidence="6">
    <location>
        <begin position="223"/>
        <end position="245"/>
    </location>
</feature>